<evidence type="ECO:0000256" key="1">
    <source>
        <dbReference type="SAM" id="Phobius"/>
    </source>
</evidence>
<keyword evidence="3" id="KW-1185">Reference proteome</keyword>
<organism evidence="2 3">
    <name type="scientific">Exilibacterium tricleocarpae</name>
    <dbReference type="NCBI Taxonomy" id="2591008"/>
    <lineage>
        <taxon>Bacteria</taxon>
        <taxon>Pseudomonadati</taxon>
        <taxon>Pseudomonadota</taxon>
        <taxon>Gammaproteobacteria</taxon>
        <taxon>Cellvibrionales</taxon>
        <taxon>Cellvibrionaceae</taxon>
        <taxon>Exilibacterium</taxon>
    </lineage>
</organism>
<feature type="transmembrane region" description="Helical" evidence="1">
    <location>
        <begin position="216"/>
        <end position="237"/>
    </location>
</feature>
<feature type="transmembrane region" description="Helical" evidence="1">
    <location>
        <begin position="159"/>
        <end position="181"/>
    </location>
</feature>
<dbReference type="EMBL" id="VHSG01000025">
    <property type="protein sequence ID" value="TQV70207.1"/>
    <property type="molecule type" value="Genomic_DNA"/>
</dbReference>
<proteinExistence type="predicted"/>
<evidence type="ECO:0000313" key="2">
    <source>
        <dbReference type="EMBL" id="TQV70207.1"/>
    </source>
</evidence>
<feature type="transmembrane region" description="Helical" evidence="1">
    <location>
        <begin position="187"/>
        <end position="204"/>
    </location>
</feature>
<dbReference type="Proteomes" id="UP000319732">
    <property type="component" value="Unassembled WGS sequence"/>
</dbReference>
<feature type="transmembrane region" description="Helical" evidence="1">
    <location>
        <begin position="39"/>
        <end position="59"/>
    </location>
</feature>
<gene>
    <name evidence="2" type="ORF">FKG94_22085</name>
</gene>
<protein>
    <submittedName>
        <fullName evidence="2">Divalent cation transporter</fullName>
    </submittedName>
</protein>
<keyword evidence="1" id="KW-1133">Transmembrane helix</keyword>
<keyword evidence="1" id="KW-0812">Transmembrane</keyword>
<dbReference type="OrthoDB" id="5766358at2"/>
<feature type="transmembrane region" description="Helical" evidence="1">
    <location>
        <begin position="71"/>
        <end position="87"/>
    </location>
</feature>
<sequence>MEQVYEIIFYASLAGVCIPLGGALAGIERIRPQWLERELRHFVIAFGAGILVAAVGLVLVPEGAAYVEGDALPALYIVLGGVLFFLLESRMLARRKSVPQLLAMLLDYLPESIALGGMLALDARAAPLLAVLIGLQNLPEGFNSYRELRANAGLKPRQILLLMGCLALLGPVMGLLGWWILADRVQVLGAIMLVASGGILYLIFQDIAPQARLKRHWAPPLGAVCGFGLAMFGQLYIENQL</sequence>
<dbReference type="AlphaFoldDB" id="A0A545SZ20"/>
<keyword evidence="1" id="KW-0472">Membrane</keyword>
<reference evidence="2 3" key="1">
    <citation type="submission" date="2019-06" db="EMBL/GenBank/DDBJ databases">
        <title>Whole genome sequence for Cellvibrionaceae sp. R142.</title>
        <authorList>
            <person name="Wang G."/>
        </authorList>
    </citation>
    <scope>NUCLEOTIDE SEQUENCE [LARGE SCALE GENOMIC DNA]</scope>
    <source>
        <strain evidence="2 3">R142</strain>
    </source>
</reference>
<name>A0A545SZ20_9GAMM</name>
<dbReference type="RefSeq" id="WP_142929111.1">
    <property type="nucleotide sequence ID" value="NZ_ML660103.1"/>
</dbReference>
<accession>A0A545SZ20</accession>
<evidence type="ECO:0000313" key="3">
    <source>
        <dbReference type="Proteomes" id="UP000319732"/>
    </source>
</evidence>
<feature type="transmembrane region" description="Helical" evidence="1">
    <location>
        <begin position="7"/>
        <end position="27"/>
    </location>
</feature>
<comment type="caution">
    <text evidence="2">The sequence shown here is derived from an EMBL/GenBank/DDBJ whole genome shotgun (WGS) entry which is preliminary data.</text>
</comment>